<dbReference type="PROSITE" id="PS51819">
    <property type="entry name" value="VOC"/>
    <property type="match status" value="1"/>
</dbReference>
<dbReference type="InterPro" id="IPR052164">
    <property type="entry name" value="Anthracycline_SecMetBiosynth"/>
</dbReference>
<gene>
    <name evidence="2" type="ORF">KGB56_09975</name>
</gene>
<dbReference type="Gene3D" id="3.10.180.10">
    <property type="entry name" value="2,3-Dihydroxybiphenyl 1,2-Dioxygenase, domain 1"/>
    <property type="match status" value="1"/>
</dbReference>
<dbReference type="Pfam" id="PF00903">
    <property type="entry name" value="Glyoxalase"/>
    <property type="match status" value="1"/>
</dbReference>
<dbReference type="RefSeq" id="WP_075697404.1">
    <property type="nucleotide sequence ID" value="NZ_CP074126.1"/>
</dbReference>
<dbReference type="CDD" id="cd07247">
    <property type="entry name" value="SgaA_N_like"/>
    <property type="match status" value="1"/>
</dbReference>
<proteinExistence type="predicted"/>
<sequence>MGHQDKSINYIEFPLLKNEETKSFYSSVFGWLFEDWGPNYISFSGAGVEGGFNGESGIPVQAPGVLVVLYAKDLTSTLSAVREAGGKILQEIYSFPGGQRFHFADPNGNELAVWTEASS</sequence>
<name>A0ABX8AVR1_9HYPH</name>
<evidence type="ECO:0000259" key="1">
    <source>
        <dbReference type="PROSITE" id="PS51819"/>
    </source>
</evidence>
<dbReference type="PANTHER" id="PTHR33993:SF1">
    <property type="entry name" value="GLYOXALASE FAMILY PROTEIN"/>
    <property type="match status" value="1"/>
</dbReference>
<evidence type="ECO:0000313" key="3">
    <source>
        <dbReference type="Proteomes" id="UP000680706"/>
    </source>
</evidence>
<protein>
    <submittedName>
        <fullName evidence="2">VOC family protein</fullName>
    </submittedName>
</protein>
<organism evidence="2 3">
    <name type="scientific">Pseudovibrio brasiliensis</name>
    <dbReference type="NCBI Taxonomy" id="1898042"/>
    <lineage>
        <taxon>Bacteria</taxon>
        <taxon>Pseudomonadati</taxon>
        <taxon>Pseudomonadota</taxon>
        <taxon>Alphaproteobacteria</taxon>
        <taxon>Hyphomicrobiales</taxon>
        <taxon>Stappiaceae</taxon>
        <taxon>Pseudovibrio</taxon>
    </lineage>
</organism>
<keyword evidence="3" id="KW-1185">Reference proteome</keyword>
<reference evidence="2 3" key="1">
    <citation type="journal article" date="2021" name="Angew. Chem. Int. Ed. Engl.">
        <title>A novel family of nonribosomal peptides modulate collective behavior in Pseudovibrio bacteria isolated from marine sponges.</title>
        <authorList>
            <person name="Ioca L.P."/>
            <person name="Dai Y."/>
            <person name="Kunakom S."/>
            <person name="Diaz-Espinosa J."/>
            <person name="Krunic A."/>
            <person name="Crnkovic C.M."/>
            <person name="Orjala J."/>
            <person name="Sanchez L.M."/>
            <person name="Ferreira A.G."/>
            <person name="Berlinck R.G.S."/>
            <person name="Eustaquio A.S."/>
        </authorList>
    </citation>
    <scope>NUCLEOTIDE SEQUENCE [LARGE SCALE GENOMIC DNA]</scope>
    <source>
        <strain evidence="2 3">Ab134</strain>
    </source>
</reference>
<dbReference type="InterPro" id="IPR037523">
    <property type="entry name" value="VOC_core"/>
</dbReference>
<dbReference type="PANTHER" id="PTHR33993">
    <property type="entry name" value="GLYOXALASE-RELATED"/>
    <property type="match status" value="1"/>
</dbReference>
<dbReference type="SUPFAM" id="SSF54593">
    <property type="entry name" value="Glyoxalase/Bleomycin resistance protein/Dihydroxybiphenyl dioxygenase"/>
    <property type="match status" value="1"/>
</dbReference>
<evidence type="ECO:0000313" key="2">
    <source>
        <dbReference type="EMBL" id="QUS57684.1"/>
    </source>
</evidence>
<dbReference type="InterPro" id="IPR004360">
    <property type="entry name" value="Glyas_Fos-R_dOase_dom"/>
</dbReference>
<dbReference type="InterPro" id="IPR029068">
    <property type="entry name" value="Glyas_Bleomycin-R_OHBP_Dase"/>
</dbReference>
<feature type="domain" description="VOC" evidence="1">
    <location>
        <begin position="7"/>
        <end position="116"/>
    </location>
</feature>
<dbReference type="EMBL" id="CP074126">
    <property type="protein sequence ID" value="QUS57684.1"/>
    <property type="molecule type" value="Genomic_DNA"/>
</dbReference>
<accession>A0ABX8AVR1</accession>
<dbReference type="Proteomes" id="UP000680706">
    <property type="component" value="Chromosome"/>
</dbReference>